<dbReference type="GO" id="GO:0006107">
    <property type="term" value="P:oxaloacetate metabolic process"/>
    <property type="evidence" value="ECO:0007669"/>
    <property type="project" value="TreeGrafter"/>
</dbReference>
<dbReference type="GO" id="GO:0006541">
    <property type="term" value="P:glutamine metabolic process"/>
    <property type="evidence" value="ECO:0007669"/>
    <property type="project" value="TreeGrafter"/>
</dbReference>
<dbReference type="PANTHER" id="PTHR23088:SF30">
    <property type="entry name" value="OMEGA-AMIDASE NIT2"/>
    <property type="match status" value="1"/>
</dbReference>
<dbReference type="AlphaFoldDB" id="A0A024GCT4"/>
<dbReference type="OrthoDB" id="10250282at2759"/>
<dbReference type="STRING" id="65357.A0A024GCT4"/>
<evidence type="ECO:0000313" key="5">
    <source>
        <dbReference type="Proteomes" id="UP000053237"/>
    </source>
</evidence>
<keyword evidence="5" id="KW-1185">Reference proteome</keyword>
<gene>
    <name evidence="4" type="ORF">BN9_053850</name>
</gene>
<dbReference type="GO" id="GO:0005739">
    <property type="term" value="C:mitochondrion"/>
    <property type="evidence" value="ECO:0007669"/>
    <property type="project" value="TreeGrafter"/>
</dbReference>
<evidence type="ECO:0000256" key="2">
    <source>
        <dbReference type="ARBA" id="ARBA00022801"/>
    </source>
</evidence>
<dbReference type="InterPro" id="IPR036526">
    <property type="entry name" value="C-N_Hydrolase_sf"/>
</dbReference>
<evidence type="ECO:0000256" key="1">
    <source>
        <dbReference type="ARBA" id="ARBA00010613"/>
    </source>
</evidence>
<dbReference type="FunFam" id="3.60.110.10:FF:000002">
    <property type="entry name" value="Nitrilase family member 2"/>
    <property type="match status" value="1"/>
</dbReference>
<dbReference type="PANTHER" id="PTHR23088">
    <property type="entry name" value="NITRILASE-RELATED"/>
    <property type="match status" value="1"/>
</dbReference>
<comment type="caution">
    <text evidence="4">The sequence shown here is derived from an EMBL/GenBank/DDBJ whole genome shotgun (WGS) entry which is preliminary data.</text>
</comment>
<dbReference type="SUPFAM" id="SSF56317">
    <property type="entry name" value="Carbon-nitrogen hydrolase"/>
    <property type="match status" value="1"/>
</dbReference>
<dbReference type="Proteomes" id="UP000053237">
    <property type="component" value="Unassembled WGS sequence"/>
</dbReference>
<sequence>MLRLGSILRPSPIIKLTSPMSSVSSAGAFKLALCQISVSDDKTKNIAAARSAVTEAASKGAKMIALPECWNSPYATVSFPQYAEEIPSESCSLKEQEHPSTFAMSALAQSLQVYLIGGSIPERCGSEIYNTSVIFAPTGAILGKHRKMHLFDIDVPGKITFKESETLSPGNQVTVCDTNYCKVGVAICYDIRFSELSMLMREKQAKLLIFPGAFNMTTGPAHWELLARARAVDNQLYVAVVSPARSPTSKYQAWGHSSIISPWGEVISTCEHDEAIIYADINLAQVDEMRQNIPTMSQRRTDIYELVNR</sequence>
<organism evidence="4 5">
    <name type="scientific">Albugo candida</name>
    <dbReference type="NCBI Taxonomy" id="65357"/>
    <lineage>
        <taxon>Eukaryota</taxon>
        <taxon>Sar</taxon>
        <taxon>Stramenopiles</taxon>
        <taxon>Oomycota</taxon>
        <taxon>Peronosporomycetes</taxon>
        <taxon>Albuginales</taxon>
        <taxon>Albuginaceae</taxon>
        <taxon>Albugo</taxon>
    </lineage>
</organism>
<comment type="similarity">
    <text evidence="1">Belongs to the carbon-nitrogen hydrolase superfamily. NIT1/NIT2 family.</text>
</comment>
<dbReference type="Pfam" id="PF00795">
    <property type="entry name" value="CN_hydrolase"/>
    <property type="match status" value="1"/>
</dbReference>
<keyword evidence="2" id="KW-0378">Hydrolase</keyword>
<dbReference type="InParanoid" id="A0A024GCT4"/>
<dbReference type="EMBL" id="CAIX01000074">
    <property type="protein sequence ID" value="CCI44576.1"/>
    <property type="molecule type" value="Genomic_DNA"/>
</dbReference>
<reference evidence="4 5" key="1">
    <citation type="submission" date="2012-05" db="EMBL/GenBank/DDBJ databases">
        <title>Recombination and specialization in a pathogen metapopulation.</title>
        <authorList>
            <person name="Gardiner A."/>
            <person name="Kemen E."/>
            <person name="Schultz-Larsen T."/>
            <person name="MacLean D."/>
            <person name="Van Oosterhout C."/>
            <person name="Jones J.D.G."/>
        </authorList>
    </citation>
    <scope>NUCLEOTIDE SEQUENCE [LARGE SCALE GENOMIC DNA]</scope>
    <source>
        <strain evidence="4 5">Ac Nc2</strain>
    </source>
</reference>
<dbReference type="InterPro" id="IPR045254">
    <property type="entry name" value="Nit1/2_C-N_Hydrolase"/>
</dbReference>
<proteinExistence type="inferred from homology"/>
<dbReference type="CDD" id="cd07572">
    <property type="entry name" value="nit"/>
    <property type="match status" value="1"/>
</dbReference>
<accession>A0A024GCT4</accession>
<dbReference type="InterPro" id="IPR003010">
    <property type="entry name" value="C-N_Hydrolase"/>
</dbReference>
<dbReference type="Gene3D" id="3.60.110.10">
    <property type="entry name" value="Carbon-nitrogen hydrolase"/>
    <property type="match status" value="1"/>
</dbReference>
<dbReference type="GO" id="GO:0006528">
    <property type="term" value="P:asparagine metabolic process"/>
    <property type="evidence" value="ECO:0007669"/>
    <property type="project" value="TreeGrafter"/>
</dbReference>
<protein>
    <recommendedName>
        <fullName evidence="3">CN hydrolase domain-containing protein</fullName>
    </recommendedName>
</protein>
<evidence type="ECO:0000313" key="4">
    <source>
        <dbReference type="EMBL" id="CCI44576.1"/>
    </source>
</evidence>
<dbReference type="GO" id="GO:0050152">
    <property type="term" value="F:omega-amidase activity"/>
    <property type="evidence" value="ECO:0007669"/>
    <property type="project" value="TreeGrafter"/>
</dbReference>
<evidence type="ECO:0000259" key="3">
    <source>
        <dbReference type="PROSITE" id="PS50263"/>
    </source>
</evidence>
<feature type="domain" description="CN hydrolase" evidence="3">
    <location>
        <begin position="29"/>
        <end position="283"/>
    </location>
</feature>
<dbReference type="PROSITE" id="PS50263">
    <property type="entry name" value="CN_HYDROLASE"/>
    <property type="match status" value="1"/>
</dbReference>
<name>A0A024GCT4_9STRA</name>